<feature type="compositionally biased region" description="Basic and acidic residues" evidence="2">
    <location>
        <begin position="2626"/>
        <end position="2639"/>
    </location>
</feature>
<feature type="compositionally biased region" description="Low complexity" evidence="2">
    <location>
        <begin position="2501"/>
        <end position="2511"/>
    </location>
</feature>
<feature type="compositionally biased region" description="Polar residues" evidence="2">
    <location>
        <begin position="1219"/>
        <end position="1228"/>
    </location>
</feature>
<evidence type="ECO:0000313" key="3">
    <source>
        <dbReference type="EMBL" id="KAL3692621.1"/>
    </source>
</evidence>
<organism evidence="3 4">
    <name type="scientific">Riccia sorocarpa</name>
    <dbReference type="NCBI Taxonomy" id="122646"/>
    <lineage>
        <taxon>Eukaryota</taxon>
        <taxon>Viridiplantae</taxon>
        <taxon>Streptophyta</taxon>
        <taxon>Embryophyta</taxon>
        <taxon>Marchantiophyta</taxon>
        <taxon>Marchantiopsida</taxon>
        <taxon>Marchantiidae</taxon>
        <taxon>Marchantiales</taxon>
        <taxon>Ricciaceae</taxon>
        <taxon>Riccia</taxon>
    </lineage>
</organism>
<dbReference type="SUPFAM" id="SSF55961">
    <property type="entry name" value="Bet v1-like"/>
    <property type="match status" value="1"/>
</dbReference>
<feature type="region of interest" description="Disordered" evidence="2">
    <location>
        <begin position="622"/>
        <end position="662"/>
    </location>
</feature>
<dbReference type="PANTHER" id="PTHR33789">
    <property type="entry name" value="LACHRYMATORY-FACTOR SYNTHASE"/>
    <property type="match status" value="1"/>
</dbReference>
<gene>
    <name evidence="3" type="ORF">R1sor_006272</name>
</gene>
<dbReference type="InterPro" id="IPR053249">
    <property type="entry name" value="LFS"/>
</dbReference>
<feature type="compositionally biased region" description="Polar residues" evidence="2">
    <location>
        <begin position="2240"/>
        <end position="2249"/>
    </location>
</feature>
<sequence>MELRSSDESRLKWRGSVTAAIASPIDRTWQTASDFSGLHKFVPNVEICERLKGRNRVPGCVRFYTLYSPSGLPGGRRKGWAKERLLEIDEQEHSYTYVVEGSNMNLRDCMVTFKASTSKEEDGESGTRVDWSYTLSPIRKSTEEKILSDMSEFGWTFIKGLEAAVKEELIDFEGKNMPSGSSGSSESSEGDEFNLKNLIQSRHGKRVSMDKNLSGSTNPAHDDDDVASSSGSSSSLDFPTPRPKLTRRRVNQEARNQRRSGNMPPANPREQEDDQNGPRPRGQVPTSRGPYHALQLAADRLTGDVQDDIARQLESVEQQLEEVGLQMQEAVASGLQDGTFKSRRRSSDVEPPEPQPLPLSRKPPAAVRRKRSSSIQKIRDGGSQTPAIGMRNAVHTDSHYTDRVSQSTPDKSDQNSSHPPVSRKSGVSKDNCTGAGSSSAMYTEAHMSDYESSPTKEDGPDPGGDSGDSTSSSDKASEPRGCQTCRCQSCRVPSGPAQTVQILGKVGNPQSGSSEFVKMEINSGRIPKSLGLIEICRDFQARVGDYAHTWKEASVLRQFNVEHSFPQSVLSSSCREPQLDGTSFNKAELGGNSERDPSSLETETGKWKDYILRSEFVQKNKTPRSSYDVKEERSDNNPSPALYRSDRDKGSESGVSSCSYNPEGIVRPGIHLVIDKEVELPGDDVMDYSPGVEETVDEGATSQMYKSSSLTERKMIPRSASALQTQRELSRPSRPTEVRSVRIPEVEALNFEEDHVSNRSSSRQVKERWRSKRDVNTEQQSGYASGNWSGLTESNPSDQTTEDYEDCSNSMPVERKVSRKQRRRQLRGNDDSPEVEVNVVPRSDTRATCVAAHSSYEFVRRNEGISSSRFPLEALDRSCPDVSLDEPRPSAPGNLSKDDEVEKKNEARDRHVAISRLCIDIRQEYESGDDVSHQEVQNQMQEEIAKEFALLGLSTKQRPSKKSNRSKSESDLPTTRDFADDCDNGSQPEITKLAEGCSSLDYTNSVEPTFNSSKKLSPDGMAQKDSASRKAVEIRTAGPADRLNAGRIDSSSVVRRVPAAVDLKKRSKSARRPRFYEEELVEPSLLVRSADRSGRDVSHRRPTPYPLRLSQEARFRKEEFLEHLQTKPVLENLPAEEPVEVRQESDQLEWYRKNGLSSGTRASGDDVQKTRKSDAILQILNRKSSRSAGRKSRRTSVEHVVSHIPRDRSGDVQPRSELIDSTSRQDSVAQMEMNASEVPGNQEHESSEPPLPSDIADPLWNSRGGHFEDQEPPGRHPTMAAQNWNNPQILEETEDPRDRNGQRASKRSLKSLKSKNSQKYLAKMLSKLSQRISILQSQGLIEAETPPNSGGFGSQKVTPAESLDPRERHGSRGSSVQASETVEPEPRQQFDQIHLRKSQDMTNLLRRRSSDWPFQQDLTVETMDSVPPSLIEDISFDVQQITQIPEAPAKWSHQISRAGMMTNNLELLALERAGKWDRMRMIYQEQEDWQPRTPHSHRSRDLSDMREPKRKLPAVKSSADRNLRADEAESTWKREGEIESYAHSSFKDTPLRSTRNQTVLTENWRPTQRPSIHTQTSDEMSSETVREGQDGLGGSLSHLNTFLPPLSQRAVNSGALRKQSIHTQTSDGISSQDETQGLDREILPHPFAHRIIPETSSIHQPEWGPQKGQSMQTQTLDAFDVQNERRPHNREARVLPHVHPSIHLHISSSSEAPFELRTQRAENWGPRRSTQSVQTQTDIENELQHGRGTSGAVSGPPIHRTTPDSYRGIQHSSRWGEPQWDRSLEKWNPAASKEGQLRLQTGSGVQINQHKVTGALMQHDELRELPFSRNLYPERTDSVATHAGDLGFRGNQYFNHSSPQQQVEPFYRNGQQDPWLHQSTETDSRHYRMGREFQHMPGQEVPQHQMQQQSQLHERVPRSNHVSQHNQTMGRMGTGGMNFINPQYSLDERTNNFVAQPNNPNSANDLHLNERYSHHGVSSSHPNPGFVAQSGSLYNQRLQPETTTSVNQSGSYNHTRIHPEDVDIRTHQGPQVGRTYAVGGSSRANEFHPAQVGTVLNPPNIEKMHSLAMQPGGFDTVMQHHPFDTEVIYNPTMNHEASVSEDRQDLDFQRMQKFQVDRMHGFAVQPQTLGDSTGSTHSTDLNRMHSFAVQPQALDNAIRRASEIERMHSFAIQPQVLTDAILRASVALQNSEVQPSVSEIRGDQLYGQTRATRENPQRVPPEQSFPAGPDEIVPPLSEKMGSSAQATVSRSRHTSREEPTPRSGEQVKSSGPKTGKSLERMHSLVVQPTVRNSGSRLSSQKQVVQKGPSHPSVVQQPQKAAKDLKASQKDRHGVAATAQKRSSSSDHRSMDDLPPEVLHLGSKNSKKSSQMQVLNNLLQDLEATVSRSRQNSRDRRKSKMVEHEPESRNDKNVMIKVQGQKGHAHQERNPEEGYGDTSSEHLETETLESHDDSIATPETFHQENYDGEGLIPHPGYEVEGEPLHPFEGNDEEVTGSHPVQDDILGQDGDGQSYQSSDYISEKQDDELTDITESSQLPEEHDSMYSDNSTHDSREITREMRVSPVKDQGDVYAQSRSQVEAKDMTRASTIRSQTEVDHELRRPSSKSVMKDQPRKSSIKNPPPIKPGESKPKNGVKEDPKPSGSTSQMQMDDGSGKSGLRGQMGLPRQDNHRHSQQQNHQISNQSEDTESEHATTPLELESLVSQGGSVEEVFTPSETEGEAHSPYEVENQEITPLETQGNSSAESEDDEFSPRETGDDYDDSPESPQPVQRRVAFQGLDEEDPRLKAKTKRVESIVKDFVEMMEVLVSPAPPSKSVEVLESPELISNRAFETQPFGAPPVCDSDIQPTMPVEDLEAQAFTLVTQSVISSTCDISNVDTRTDDLAQVEVLPSPAPLSESGAVSEILESMLNMPFETEPLAAPLVCGLDTRPTVPVENLEAQAPTLVANNVISFMFDISSVDTRTDDLAQLEAEVFGLDPQLAFLPNDAEILSYNF</sequence>
<feature type="compositionally biased region" description="Low complexity" evidence="2">
    <location>
        <begin position="2674"/>
        <end position="2684"/>
    </location>
</feature>
<feature type="region of interest" description="Disordered" evidence="2">
    <location>
        <begin position="1343"/>
        <end position="1397"/>
    </location>
</feature>
<feature type="coiled-coil region" evidence="1">
    <location>
        <begin position="306"/>
        <end position="333"/>
    </location>
</feature>
<feature type="compositionally biased region" description="Basic and acidic residues" evidence="2">
    <location>
        <begin position="764"/>
        <end position="776"/>
    </location>
</feature>
<evidence type="ECO:0000313" key="4">
    <source>
        <dbReference type="Proteomes" id="UP001633002"/>
    </source>
</evidence>
<feature type="compositionally biased region" description="Basic and acidic residues" evidence="2">
    <location>
        <begin position="2537"/>
        <end position="2560"/>
    </location>
</feature>
<feature type="compositionally biased region" description="Basic and acidic residues" evidence="2">
    <location>
        <begin position="896"/>
        <end position="907"/>
    </location>
</feature>
<feature type="compositionally biased region" description="Polar residues" evidence="2">
    <location>
        <begin position="1566"/>
        <end position="1583"/>
    </location>
</feature>
<feature type="compositionally biased region" description="Basic and acidic residues" evidence="2">
    <location>
        <begin position="2320"/>
        <end position="2333"/>
    </location>
</feature>
<dbReference type="Pfam" id="PF10604">
    <property type="entry name" value="Polyketide_cyc2"/>
    <property type="match status" value="1"/>
</dbReference>
<feature type="region of interest" description="Disordered" evidence="2">
    <location>
        <begin position="880"/>
        <end position="907"/>
    </location>
</feature>
<feature type="region of interest" description="Disordered" evidence="2">
    <location>
        <begin position="1566"/>
        <end position="1590"/>
    </location>
</feature>
<evidence type="ECO:0008006" key="5">
    <source>
        <dbReference type="Google" id="ProtNLM"/>
    </source>
</evidence>
<feature type="compositionally biased region" description="Basic and acidic residues" evidence="2">
    <location>
        <begin position="446"/>
        <end position="459"/>
    </location>
</feature>
<feature type="compositionally biased region" description="Polar residues" evidence="2">
    <location>
        <begin position="2730"/>
        <end position="2743"/>
    </location>
</feature>
<dbReference type="CDD" id="cd07821">
    <property type="entry name" value="PYR_PYL_RCAR_like"/>
    <property type="match status" value="1"/>
</dbReference>
<feature type="compositionally biased region" description="Basic and acidic residues" evidence="2">
    <location>
        <begin position="728"/>
        <end position="741"/>
    </location>
</feature>
<feature type="region of interest" description="Disordered" evidence="2">
    <location>
        <begin position="199"/>
        <end position="289"/>
    </location>
</feature>
<dbReference type="EMBL" id="JBJQOH010000003">
    <property type="protein sequence ID" value="KAL3692621.1"/>
    <property type="molecule type" value="Genomic_DNA"/>
</dbReference>
<feature type="region of interest" description="Disordered" evidence="2">
    <location>
        <begin position="1152"/>
        <end position="1315"/>
    </location>
</feature>
<feature type="compositionally biased region" description="Basic and acidic residues" evidence="2">
    <location>
        <begin position="2399"/>
        <end position="2413"/>
    </location>
</feature>
<dbReference type="Proteomes" id="UP001633002">
    <property type="component" value="Unassembled WGS sequence"/>
</dbReference>
<feature type="compositionally biased region" description="Polar residues" evidence="2">
    <location>
        <begin position="1920"/>
        <end position="1929"/>
    </location>
</feature>
<keyword evidence="1" id="KW-0175">Coiled coil</keyword>
<feature type="compositionally biased region" description="Polar residues" evidence="2">
    <location>
        <begin position="700"/>
        <end position="710"/>
    </location>
</feature>
<evidence type="ECO:0000256" key="2">
    <source>
        <dbReference type="SAM" id="MobiDB-lite"/>
    </source>
</evidence>
<feature type="region of interest" description="Disordered" evidence="2">
    <location>
        <begin position="684"/>
        <end position="741"/>
    </location>
</feature>
<dbReference type="InterPro" id="IPR023393">
    <property type="entry name" value="START-like_dom_sf"/>
</dbReference>
<feature type="region of interest" description="Disordered" evidence="2">
    <location>
        <begin position="333"/>
        <end position="481"/>
    </location>
</feature>
<feature type="compositionally biased region" description="Basic residues" evidence="2">
    <location>
        <begin position="1183"/>
        <end position="1194"/>
    </location>
</feature>
<feature type="compositionally biased region" description="Basic and acidic residues" evidence="2">
    <location>
        <begin position="2593"/>
        <end position="2613"/>
    </location>
</feature>
<feature type="region of interest" description="Disordered" evidence="2">
    <location>
        <begin position="1487"/>
        <end position="1533"/>
    </location>
</feature>
<feature type="compositionally biased region" description="Polar residues" evidence="2">
    <location>
        <begin position="777"/>
        <end position="799"/>
    </location>
</feature>
<feature type="region of interest" description="Disordered" evidence="2">
    <location>
        <begin position="953"/>
        <end position="987"/>
    </location>
</feature>
<proteinExistence type="predicted"/>
<feature type="compositionally biased region" description="Basic residues" evidence="2">
    <location>
        <begin position="1304"/>
        <end position="1313"/>
    </location>
</feature>
<feature type="compositionally biased region" description="Polar residues" evidence="2">
    <location>
        <begin position="2289"/>
        <end position="2303"/>
    </location>
</feature>
<feature type="compositionally biased region" description="Polar residues" evidence="2">
    <location>
        <begin position="570"/>
        <end position="585"/>
    </location>
</feature>
<feature type="compositionally biased region" description="Basic and acidic residues" evidence="2">
    <location>
        <begin position="1384"/>
        <end position="1397"/>
    </location>
</feature>
<evidence type="ECO:0000256" key="1">
    <source>
        <dbReference type="SAM" id="Coils"/>
    </source>
</evidence>
<reference evidence="3 4" key="1">
    <citation type="submission" date="2024-09" db="EMBL/GenBank/DDBJ databases">
        <title>Chromosome-scale assembly of Riccia sorocarpa.</title>
        <authorList>
            <person name="Paukszto L."/>
        </authorList>
    </citation>
    <scope>NUCLEOTIDE SEQUENCE [LARGE SCALE GENOMIC DNA]</scope>
    <source>
        <strain evidence="3">LP-2024</strain>
        <tissue evidence="3">Aerial parts of the thallus</tissue>
    </source>
</reference>
<feature type="compositionally biased region" description="Basic and acidic residues" evidence="2">
    <location>
        <begin position="593"/>
        <end position="602"/>
    </location>
</feature>
<dbReference type="PANTHER" id="PTHR33789:SF13">
    <property type="entry name" value="BET V I_MAJOR LATEX PROTEIN DOMAIN-CONTAINING PROTEIN"/>
    <property type="match status" value="1"/>
</dbReference>
<feature type="compositionally biased region" description="Polar residues" evidence="2">
    <location>
        <begin position="428"/>
        <end position="441"/>
    </location>
</feature>
<feature type="region of interest" description="Disordered" evidence="2">
    <location>
        <begin position="1901"/>
        <end position="1931"/>
    </location>
</feature>
<feature type="compositionally biased region" description="Basic and acidic residues" evidence="2">
    <location>
        <begin position="1195"/>
        <end position="1210"/>
    </location>
</feature>
<feature type="region of interest" description="Disordered" evidence="2">
    <location>
        <begin position="753"/>
        <end position="840"/>
    </location>
</feature>
<feature type="region of interest" description="Disordered" evidence="2">
    <location>
        <begin position="570"/>
        <end position="602"/>
    </location>
</feature>
<feature type="region of interest" description="Disordered" evidence="2">
    <location>
        <begin position="2190"/>
        <end position="2768"/>
    </location>
</feature>
<feature type="region of interest" description="Disordered" evidence="2">
    <location>
        <begin position="1007"/>
        <end position="1035"/>
    </location>
</feature>
<feature type="region of interest" description="Disordered" evidence="2">
    <location>
        <begin position="1743"/>
        <end position="1780"/>
    </location>
</feature>
<accession>A0ABD3HR69</accession>
<keyword evidence="4" id="KW-1185">Reference proteome</keyword>
<feature type="compositionally biased region" description="Basic and acidic residues" evidence="2">
    <location>
        <begin position="2438"/>
        <end position="2453"/>
    </location>
</feature>
<feature type="compositionally biased region" description="Basic residues" evidence="2">
    <location>
        <begin position="817"/>
        <end position="826"/>
    </location>
</feature>
<feature type="compositionally biased region" description="Low complexity" evidence="2">
    <location>
        <begin position="227"/>
        <end position="237"/>
    </location>
</feature>
<protein>
    <recommendedName>
        <fullName evidence="5">START domain-containing protein</fullName>
    </recommendedName>
</protein>
<feature type="compositionally biased region" description="Basic and acidic residues" evidence="2">
    <location>
        <begin position="1163"/>
        <end position="1174"/>
    </location>
</feature>
<feature type="region of interest" description="Disordered" evidence="2">
    <location>
        <begin position="173"/>
        <end position="192"/>
    </location>
</feature>
<feature type="compositionally biased region" description="Basic and acidic residues" evidence="2">
    <location>
        <begin position="1265"/>
        <end position="1274"/>
    </location>
</feature>
<feature type="compositionally biased region" description="Polar residues" evidence="2">
    <location>
        <begin position="2367"/>
        <end position="2378"/>
    </location>
</feature>
<feature type="compositionally biased region" description="Basic and acidic residues" evidence="2">
    <location>
        <begin position="1518"/>
        <end position="1533"/>
    </location>
</feature>
<feature type="compositionally biased region" description="Low complexity" evidence="2">
    <location>
        <begin position="1901"/>
        <end position="1911"/>
    </location>
</feature>
<feature type="compositionally biased region" description="Polar residues" evidence="2">
    <location>
        <begin position="403"/>
        <end position="419"/>
    </location>
</feature>
<comment type="caution">
    <text evidence="3">The sequence shown here is derived from an EMBL/GenBank/DDBJ whole genome shotgun (WGS) entry which is preliminary data.</text>
</comment>
<name>A0ABD3HR69_9MARC</name>
<dbReference type="Gene3D" id="3.30.530.20">
    <property type="match status" value="1"/>
</dbReference>
<dbReference type="InterPro" id="IPR019587">
    <property type="entry name" value="Polyketide_cyclase/dehydratase"/>
</dbReference>